<comment type="caution">
    <text evidence="2">The sequence shown here is derived from an EMBL/GenBank/DDBJ whole genome shotgun (WGS) entry which is preliminary data.</text>
</comment>
<dbReference type="Pfam" id="PF13822">
    <property type="entry name" value="ACC_epsilon"/>
    <property type="match status" value="1"/>
</dbReference>
<protein>
    <submittedName>
        <fullName evidence="2">Acyl-CoA carboxylase epsilon subunit</fullName>
    </submittedName>
</protein>
<organism evidence="2 3">
    <name type="scientific">Branchiibius cervicis</name>
    <dbReference type="NCBI Taxonomy" id="908252"/>
    <lineage>
        <taxon>Bacteria</taxon>
        <taxon>Bacillati</taxon>
        <taxon>Actinomycetota</taxon>
        <taxon>Actinomycetes</taxon>
        <taxon>Micrococcales</taxon>
        <taxon>Dermacoccaceae</taxon>
        <taxon>Branchiibius</taxon>
    </lineage>
</organism>
<name>A0ABW2AVH0_9MICO</name>
<keyword evidence="3" id="KW-1185">Reference proteome</keyword>
<evidence type="ECO:0000313" key="2">
    <source>
        <dbReference type="EMBL" id="MFC6714788.1"/>
    </source>
</evidence>
<dbReference type="Proteomes" id="UP001596356">
    <property type="component" value="Unassembled WGS sequence"/>
</dbReference>
<dbReference type="InterPro" id="IPR032716">
    <property type="entry name" value="ACC_epsilon"/>
</dbReference>
<sequence length="52" mass="5529">MTLTIVSGNPTPEELAALVAVLAAAKPPAPAPAPRSRWQGRTPWASRSWHGR</sequence>
<evidence type="ECO:0000313" key="3">
    <source>
        <dbReference type="Proteomes" id="UP001596356"/>
    </source>
</evidence>
<reference evidence="3" key="1">
    <citation type="journal article" date="2019" name="Int. J. Syst. Evol. Microbiol.">
        <title>The Global Catalogue of Microorganisms (GCM) 10K type strain sequencing project: providing services to taxonomists for standard genome sequencing and annotation.</title>
        <authorList>
            <consortium name="The Broad Institute Genomics Platform"/>
            <consortium name="The Broad Institute Genome Sequencing Center for Infectious Disease"/>
            <person name="Wu L."/>
            <person name="Ma J."/>
        </authorList>
    </citation>
    <scope>NUCLEOTIDE SEQUENCE [LARGE SCALE GENOMIC DNA]</scope>
    <source>
        <strain evidence="3">NBRC 106593</strain>
    </source>
</reference>
<proteinExistence type="predicted"/>
<evidence type="ECO:0000256" key="1">
    <source>
        <dbReference type="SAM" id="MobiDB-lite"/>
    </source>
</evidence>
<feature type="region of interest" description="Disordered" evidence="1">
    <location>
        <begin position="26"/>
        <end position="52"/>
    </location>
</feature>
<gene>
    <name evidence="2" type="ORF">ACFQBT_13595</name>
</gene>
<accession>A0ABW2AVH0</accession>
<dbReference type="EMBL" id="JBHSWJ010000002">
    <property type="protein sequence ID" value="MFC6714788.1"/>
    <property type="molecule type" value="Genomic_DNA"/>
</dbReference>
<dbReference type="RefSeq" id="WP_377823438.1">
    <property type="nucleotide sequence ID" value="NZ_JBHSWJ010000002.1"/>
</dbReference>